<dbReference type="EMBL" id="CAFBMQ010000457">
    <property type="protein sequence ID" value="CAB4936121.1"/>
    <property type="molecule type" value="Genomic_DNA"/>
</dbReference>
<protein>
    <submittedName>
        <fullName evidence="2">Unannotated protein</fullName>
    </submittedName>
</protein>
<feature type="region of interest" description="Disordered" evidence="1">
    <location>
        <begin position="1"/>
        <end position="20"/>
    </location>
</feature>
<evidence type="ECO:0000256" key="1">
    <source>
        <dbReference type="SAM" id="MobiDB-lite"/>
    </source>
</evidence>
<feature type="compositionally biased region" description="Polar residues" evidence="1">
    <location>
        <begin position="9"/>
        <end position="20"/>
    </location>
</feature>
<dbReference type="AlphaFoldDB" id="A0A6J7IZL8"/>
<organism evidence="2">
    <name type="scientific">freshwater metagenome</name>
    <dbReference type="NCBI Taxonomy" id="449393"/>
    <lineage>
        <taxon>unclassified sequences</taxon>
        <taxon>metagenomes</taxon>
        <taxon>ecological metagenomes</taxon>
    </lineage>
</organism>
<reference evidence="2" key="1">
    <citation type="submission" date="2020-05" db="EMBL/GenBank/DDBJ databases">
        <authorList>
            <person name="Chiriac C."/>
            <person name="Salcher M."/>
            <person name="Ghai R."/>
            <person name="Kavagutti S V."/>
        </authorList>
    </citation>
    <scope>NUCLEOTIDE SEQUENCE</scope>
</reference>
<name>A0A6J7IZL8_9ZZZZ</name>
<sequence length="68" mass="6651">MSRAWAMRVSTSSVGSVEASTGSPAACAAAIARALLPVSSSTAALGPTKVMPASAQAAARSGFSDRNP</sequence>
<gene>
    <name evidence="2" type="ORF">UFOPK3609_02220</name>
</gene>
<accession>A0A6J7IZL8</accession>
<proteinExistence type="predicted"/>
<evidence type="ECO:0000313" key="2">
    <source>
        <dbReference type="EMBL" id="CAB4936121.1"/>
    </source>
</evidence>